<name>A0A3D3RB43_9PLAN</name>
<dbReference type="PANTHER" id="PTHR36451:SF1">
    <property type="entry name" value="OMEGA-HYDROXY-BETA-DIHYDROMENAQUINONE-9 SULFOTRANSFERASE STF3"/>
    <property type="match status" value="1"/>
</dbReference>
<dbReference type="InterPro" id="IPR027417">
    <property type="entry name" value="P-loop_NTPase"/>
</dbReference>
<dbReference type="Gene3D" id="3.40.50.300">
    <property type="entry name" value="P-loop containing nucleotide triphosphate hydrolases"/>
    <property type="match status" value="1"/>
</dbReference>
<dbReference type="AlphaFoldDB" id="A0A3D3RB43"/>
<evidence type="ECO:0000313" key="1">
    <source>
        <dbReference type="EMBL" id="HCO26061.1"/>
    </source>
</evidence>
<sequence length="387" mass="45636">MTKPQEKNSGSTQGPFCVWSGIGFTNFVKLMSLRPRIRWSGLGRLISSGILSVSNSFFSMLENLIYSRKVKKTQLEPPVFIIGHWRSGTTLLHNLMSKDDQFIYPNMGAMLFPSHFLLTERVLKHVVKHLLPKQRPMDNMPVTWDLPQEDETSIMLLHLMSPYLAITFSDQPEVYDRYYELDQLTPRETSIWKKTFLYFMKKLTYKAGANKHILLKSPTHTFRIPFLLEMFPDARFVYIYRDPYKVYNSTLHLRKTMFGDNGFAPLDMEKLEEDMSNIYVNHLNVYERDRKIVPEGQLHEVRFEDLEEDPVGELRKVYEHLSLSGFEGLEQNMQPYLKDQKSYKKNKYEMDAAQEKKIYERWQKAFEMFGYERLPSESLVQKARVAS</sequence>
<proteinExistence type="predicted"/>
<protein>
    <recommendedName>
        <fullName evidence="3">Sulfotransferase domain protein</fullName>
    </recommendedName>
</protein>
<dbReference type="Proteomes" id="UP000263642">
    <property type="component" value="Unassembled WGS sequence"/>
</dbReference>
<comment type="caution">
    <text evidence="1">The sequence shown here is derived from an EMBL/GenBank/DDBJ whole genome shotgun (WGS) entry which is preliminary data.</text>
</comment>
<dbReference type="EMBL" id="DQAY01000148">
    <property type="protein sequence ID" value="HCO26061.1"/>
    <property type="molecule type" value="Genomic_DNA"/>
</dbReference>
<dbReference type="Pfam" id="PF13469">
    <property type="entry name" value="Sulfotransfer_3"/>
    <property type="match status" value="1"/>
</dbReference>
<gene>
    <name evidence="1" type="ORF">DIT97_24660</name>
</gene>
<dbReference type="PANTHER" id="PTHR36451">
    <property type="entry name" value="PAPS-DEPENDENT SULFOTRANSFERASE STF3"/>
    <property type="match status" value="1"/>
</dbReference>
<organism evidence="1 2">
    <name type="scientific">Gimesia maris</name>
    <dbReference type="NCBI Taxonomy" id="122"/>
    <lineage>
        <taxon>Bacteria</taxon>
        <taxon>Pseudomonadati</taxon>
        <taxon>Planctomycetota</taxon>
        <taxon>Planctomycetia</taxon>
        <taxon>Planctomycetales</taxon>
        <taxon>Planctomycetaceae</taxon>
        <taxon>Gimesia</taxon>
    </lineage>
</organism>
<dbReference type="InterPro" id="IPR052736">
    <property type="entry name" value="Stf3_sulfotransferase"/>
</dbReference>
<accession>A0A3D3RB43</accession>
<evidence type="ECO:0008006" key="3">
    <source>
        <dbReference type="Google" id="ProtNLM"/>
    </source>
</evidence>
<dbReference type="SUPFAM" id="SSF52540">
    <property type="entry name" value="P-loop containing nucleoside triphosphate hydrolases"/>
    <property type="match status" value="1"/>
</dbReference>
<reference evidence="1 2" key="1">
    <citation type="journal article" date="2018" name="Nat. Biotechnol.">
        <title>A standardized bacterial taxonomy based on genome phylogeny substantially revises the tree of life.</title>
        <authorList>
            <person name="Parks D.H."/>
            <person name="Chuvochina M."/>
            <person name="Waite D.W."/>
            <person name="Rinke C."/>
            <person name="Skarshewski A."/>
            <person name="Chaumeil P.A."/>
            <person name="Hugenholtz P."/>
        </authorList>
    </citation>
    <scope>NUCLEOTIDE SEQUENCE [LARGE SCALE GENOMIC DNA]</scope>
    <source>
        <strain evidence="1">UBA9375</strain>
    </source>
</reference>
<evidence type="ECO:0000313" key="2">
    <source>
        <dbReference type="Proteomes" id="UP000263642"/>
    </source>
</evidence>